<evidence type="ECO:0000259" key="1">
    <source>
        <dbReference type="Pfam" id="PF13569"/>
    </source>
</evidence>
<sequence>MNEDIIELVAQRKKQWVDVLHDFRKKMYNNCDRANFENILKYIFGGSDELPQITRSKTSIFDRLPILLNPIQEWSFIDKRLLAFICNGTFFYVKDTHTEGYYKVFFKEWFLPQLKTEKKEEDFFGLTLKVLDPFNIDMWISLSAYLNATGQASFLREDKTVNSVGKVILKLIKEDETRTIQLLKNENYIEPLLSLLGTTEQNLLDTLLEKLPLYYTGKEAQKHIRFSWLEELCKINLKKFESFVVEKMKGSDCICSVMQCYRILFSNARKKYRKPTVAHIKKVLPYIAEHQNSSQNNCTVNWPSTTGAFRDEIPKFIGWVCKHFRKETKTELFSFVKNTKQLNLEVVQYIVDCYKQDAIEIAIEALKTNIKGNHTIAHYRQAFALLEGLDFSKYYDLIWDIACSEYQDLADLAASLLSRYPTNDIFYKAKELTLSEKKEERKAGVFVLSKIRCEEAIASLQPTVEKEILEDIRNIAVRSFYSHKNQSKISIEDIKKRIHLALQRGKLDNPIPKWAGTLPELQWQDGTILSITEVYYLFYRQISSKKIDVDIEVEPMYALLDQKKGADFAYALFQNMVENTGLKMVTKPGFAMLGKLGDYRLIVPLQNIAIHDKNVNACIILGVLGTRRAALALDQIIQHFYKKHHNIRYAAEEALESIAEQLGLTYFELKDSMIPDFNFINQKKVLSNGYIICIGPQLKFSFKNKQGKQVKSIIETSEDIKKTLNNLNAIRKHTIHHFKHSLENYLVIQRFWKAKNWKKLFLNHPIAFACGQTLIWQQNDEDTFIITANGKLKNYKQESVDINHDDQIRLVHPIFLKSNIKMKWKKYLENQKIIPVIQQLDRNIIQLPRKLYKVTLSTNFKGRTLTAGKFKTRAQKRGWRRGSIGNGGSILSYKKAFKEGRIEVFVETNNLQIQGMYDEEMVLGKCFFTPLGFVQTDCFWFSEPRNEADHRLIALQNVPKIIYAEAMNDLEEIMNDEN</sequence>
<comment type="caution">
    <text evidence="2">The sequence shown here is derived from an EMBL/GenBank/DDBJ whole genome shotgun (WGS) entry which is preliminary data.</text>
</comment>
<evidence type="ECO:0000313" key="2">
    <source>
        <dbReference type="EMBL" id="EZH72226.1"/>
    </source>
</evidence>
<dbReference type="InterPro" id="IPR025406">
    <property type="entry name" value="DUF4132"/>
</dbReference>
<dbReference type="Proteomes" id="UP000023541">
    <property type="component" value="Unassembled WGS sequence"/>
</dbReference>
<protein>
    <recommendedName>
        <fullName evidence="1">DUF4132 domain-containing protein</fullName>
    </recommendedName>
</protein>
<dbReference type="AlphaFoldDB" id="A0A023BQF8"/>
<dbReference type="RefSeq" id="WP_165583426.1">
    <property type="nucleotide sequence ID" value="NZ_AQRA01000009.1"/>
</dbReference>
<name>A0A023BQF8_9FLAO</name>
<evidence type="ECO:0000313" key="3">
    <source>
        <dbReference type="Proteomes" id="UP000023541"/>
    </source>
</evidence>
<accession>A0A023BQF8</accession>
<reference evidence="2 3" key="1">
    <citation type="submission" date="2014-04" db="EMBL/GenBank/DDBJ databases">
        <title>Aquimarina sp. 22II-S11-z7 Genome Sequencing.</title>
        <authorList>
            <person name="Lai Q."/>
        </authorList>
    </citation>
    <scope>NUCLEOTIDE SEQUENCE [LARGE SCALE GENOMIC DNA]</scope>
    <source>
        <strain evidence="2 3">22II-S11-z7</strain>
    </source>
</reference>
<keyword evidence="3" id="KW-1185">Reference proteome</keyword>
<dbReference type="STRING" id="1317122.ATO12_25160"/>
<organism evidence="2 3">
    <name type="scientific">Aquimarina atlantica</name>
    <dbReference type="NCBI Taxonomy" id="1317122"/>
    <lineage>
        <taxon>Bacteria</taxon>
        <taxon>Pseudomonadati</taxon>
        <taxon>Bacteroidota</taxon>
        <taxon>Flavobacteriia</taxon>
        <taxon>Flavobacteriales</taxon>
        <taxon>Flavobacteriaceae</taxon>
        <taxon>Aquimarina</taxon>
    </lineage>
</organism>
<dbReference type="eggNOG" id="COG1413">
    <property type="taxonomic scope" value="Bacteria"/>
</dbReference>
<dbReference type="EMBL" id="AQRA01000009">
    <property type="protein sequence ID" value="EZH72226.1"/>
    <property type="molecule type" value="Genomic_DNA"/>
</dbReference>
<gene>
    <name evidence="2" type="ORF">ATO12_25160</name>
</gene>
<feature type="domain" description="DUF4132" evidence="1">
    <location>
        <begin position="722"/>
        <end position="879"/>
    </location>
</feature>
<proteinExistence type="predicted"/>
<dbReference type="Pfam" id="PF13569">
    <property type="entry name" value="DUF4132"/>
    <property type="match status" value="1"/>
</dbReference>